<dbReference type="InterPro" id="IPR045864">
    <property type="entry name" value="aa-tRNA-synth_II/BPL/LPL"/>
</dbReference>
<dbReference type="SMART" id="SM00729">
    <property type="entry name" value="Elp3"/>
    <property type="match status" value="1"/>
</dbReference>
<feature type="binding site" evidence="12">
    <location>
        <position position="265"/>
    </location>
    <ligand>
        <name>[4Fe-4S] cluster</name>
        <dbReference type="ChEBI" id="CHEBI:49883"/>
        <label>1</label>
    </ligand>
</feature>
<sequence length="515" mass="57592">MDLVIENHGVLPYRQAYDRQVQLVEMLHRQPAEPDRCLVLEHPAVFTLGRNGSTKHVSVDESFLRQRGIELIRVERGGEVTYHGPGQLVCYPIINLRRRGLSVVDFVNLLEEVMLRTAAACGVSAGRDERNRGVWVHGRKLGSVGIAIRHGITFHGLAFNVSLDLEPFTWVNPCGLTQVAITSLERECGSPVVLETVRQELIIALQQVFTGRRQVQPSESEAGRNQRLAKPKWLKKPLPSGGAYEQTRRLIDRGRLQTVCREARCPNQFECYGRGTATFMIMGQTCTRNCRFCAVGHGRPEPLDDEEPRRIATAVAEMGLDHVVLTSVTRDDLADGGAGHFIQTIGAIREMVPGTPVEILIPDLLGNWESLRRLCAAHPEVINHNIETVPRLYDRVRPQADYRRSLDLLQVVRETVPTIVTKSGLMLGLGETLPEIWQTLEDLRRAGCQLLTLGQYLQPTRGHLPVHRYLTPEEFNELRLVAFGLGFTGVASGPHVRSSFQAGQLFRQIGRDTTS</sequence>
<dbReference type="Gene3D" id="3.30.930.10">
    <property type="entry name" value="Bira Bifunctional Protein, Domain 2"/>
    <property type="match status" value="1"/>
</dbReference>
<dbReference type="SUPFAM" id="SSF55681">
    <property type="entry name" value="Class II aaRS and biotin synthetases"/>
    <property type="match status" value="1"/>
</dbReference>
<evidence type="ECO:0000256" key="10">
    <source>
        <dbReference type="ARBA" id="ARBA00047326"/>
    </source>
</evidence>
<dbReference type="CDD" id="cd16444">
    <property type="entry name" value="LipB"/>
    <property type="match status" value="1"/>
</dbReference>
<feature type="binding site" evidence="11">
    <location>
        <begin position="156"/>
        <end position="158"/>
    </location>
    <ligand>
        <name>substrate</name>
    </ligand>
</feature>
<evidence type="ECO:0000313" key="16">
    <source>
        <dbReference type="EMBL" id="BDD89454.1"/>
    </source>
</evidence>
<keyword evidence="5 12" id="KW-0479">Metal-binding</keyword>
<dbReference type="PROSITE" id="PS01313">
    <property type="entry name" value="LIPB"/>
    <property type="match status" value="1"/>
</dbReference>
<dbReference type="InterPro" id="IPR004143">
    <property type="entry name" value="BPL_LPL_catalytic"/>
</dbReference>
<dbReference type="PROSITE" id="PS51918">
    <property type="entry name" value="RADICAL_SAM"/>
    <property type="match status" value="1"/>
</dbReference>
<comment type="catalytic activity">
    <reaction evidence="10 12">
        <text>[[Fe-S] cluster scaffold protein carrying a second [4Fe-4S](2+) cluster] + N(6)-octanoyl-L-lysyl-[protein] + 2 oxidized [2Fe-2S]-[ferredoxin] + 2 S-adenosyl-L-methionine + 4 H(+) = [[Fe-S] cluster scaffold protein] + N(6)-[(R)-dihydrolipoyl]-L-lysyl-[protein] + 4 Fe(3+) + 2 hydrogen sulfide + 2 5'-deoxyadenosine + 2 L-methionine + 2 reduced [2Fe-2S]-[ferredoxin]</text>
        <dbReference type="Rhea" id="RHEA:16585"/>
        <dbReference type="Rhea" id="RHEA-COMP:9928"/>
        <dbReference type="Rhea" id="RHEA-COMP:10000"/>
        <dbReference type="Rhea" id="RHEA-COMP:10001"/>
        <dbReference type="Rhea" id="RHEA-COMP:10475"/>
        <dbReference type="Rhea" id="RHEA-COMP:14568"/>
        <dbReference type="Rhea" id="RHEA-COMP:14569"/>
        <dbReference type="ChEBI" id="CHEBI:15378"/>
        <dbReference type="ChEBI" id="CHEBI:17319"/>
        <dbReference type="ChEBI" id="CHEBI:29034"/>
        <dbReference type="ChEBI" id="CHEBI:29919"/>
        <dbReference type="ChEBI" id="CHEBI:33722"/>
        <dbReference type="ChEBI" id="CHEBI:33737"/>
        <dbReference type="ChEBI" id="CHEBI:33738"/>
        <dbReference type="ChEBI" id="CHEBI:57844"/>
        <dbReference type="ChEBI" id="CHEBI:59789"/>
        <dbReference type="ChEBI" id="CHEBI:78809"/>
        <dbReference type="ChEBI" id="CHEBI:83100"/>
        <dbReference type="EC" id="2.8.1.8"/>
    </reaction>
</comment>
<dbReference type="InterPro" id="IPR007197">
    <property type="entry name" value="rSAM"/>
</dbReference>
<dbReference type="InterPro" id="IPR000544">
    <property type="entry name" value="Octanoyltransferase"/>
</dbReference>
<reference evidence="16 17" key="1">
    <citation type="submission" date="2022-01" db="EMBL/GenBank/DDBJ databases">
        <title>Desulfofustis limnae sp. nov., a novel mesophilic sulfate-reducing bacterium isolated from marsh soil.</title>
        <authorList>
            <person name="Watanabe M."/>
            <person name="Takahashi A."/>
            <person name="Kojima H."/>
            <person name="Fukui M."/>
        </authorList>
    </citation>
    <scope>NUCLEOTIDE SEQUENCE [LARGE SCALE GENOMIC DNA]</scope>
    <source>
        <strain evidence="16 17">PPLL</strain>
    </source>
</reference>
<keyword evidence="8 11" id="KW-0012">Acyltransferase</keyword>
<feature type="site" description="Lowers pKa of active site Cys" evidence="11">
    <location>
        <position position="140"/>
    </location>
</feature>
<dbReference type="PROSITE" id="PS51733">
    <property type="entry name" value="BPL_LPL_CATALYTIC"/>
    <property type="match status" value="1"/>
</dbReference>
<dbReference type="EMBL" id="AP025516">
    <property type="protein sequence ID" value="BDD89454.1"/>
    <property type="molecule type" value="Genomic_DNA"/>
</dbReference>
<dbReference type="NCBIfam" id="TIGR00510">
    <property type="entry name" value="lipA"/>
    <property type="match status" value="1"/>
</dbReference>
<feature type="binding site" evidence="12">
    <location>
        <position position="260"/>
    </location>
    <ligand>
        <name>[4Fe-4S] cluster</name>
        <dbReference type="ChEBI" id="CHEBI:49883"/>
        <label>1</label>
    </ligand>
</feature>
<dbReference type="SFLD" id="SFLDS00029">
    <property type="entry name" value="Radical_SAM"/>
    <property type="match status" value="1"/>
</dbReference>
<comment type="miscellaneous">
    <text evidence="11">In the reaction, the free carboxyl group of octanoic acid is attached via an amide linkage to the epsilon-amino group of a specific lysine residue of lipoyl domains of lipoate-dependent enzymes.</text>
</comment>
<evidence type="ECO:0000256" key="13">
    <source>
        <dbReference type="SAM" id="MobiDB-lite"/>
    </source>
</evidence>
<dbReference type="PANTHER" id="PTHR10949">
    <property type="entry name" value="LIPOYL SYNTHASE"/>
    <property type="match status" value="1"/>
</dbReference>
<gene>
    <name evidence="11" type="primary">lipB</name>
    <name evidence="12" type="synonym">lipA</name>
    <name evidence="16" type="ORF">DPPLL_38190</name>
</gene>
<dbReference type="Proteomes" id="UP000830055">
    <property type="component" value="Chromosome"/>
</dbReference>
<feature type="binding site" evidence="12">
    <location>
        <position position="293"/>
    </location>
    <ligand>
        <name>[4Fe-4S] cluster</name>
        <dbReference type="ChEBI" id="CHEBI:49883"/>
        <label>2</label>
        <note>4Fe-4S-S-AdoMet</note>
    </ligand>
</feature>
<dbReference type="SFLD" id="SFLDG01058">
    <property type="entry name" value="lipoyl_synthase_like"/>
    <property type="match status" value="1"/>
</dbReference>
<dbReference type="NCBIfam" id="TIGR00214">
    <property type="entry name" value="lipB"/>
    <property type="match status" value="1"/>
</dbReference>
<feature type="binding site" evidence="12">
    <location>
        <position position="271"/>
    </location>
    <ligand>
        <name>[4Fe-4S] cluster</name>
        <dbReference type="ChEBI" id="CHEBI:49883"/>
        <label>1</label>
    </ligand>
</feature>
<dbReference type="NCBIfam" id="NF004019">
    <property type="entry name" value="PRK05481.1"/>
    <property type="match status" value="1"/>
</dbReference>
<feature type="active site" description="Acyl-thioester intermediate" evidence="11">
    <location>
        <position position="174"/>
    </location>
</feature>
<keyword evidence="7 12" id="KW-0411">Iron-sulfur</keyword>
<comment type="similarity">
    <text evidence="11">Belongs to the LipB family.</text>
</comment>
<dbReference type="InterPro" id="IPR003698">
    <property type="entry name" value="Lipoyl_synth"/>
</dbReference>
<dbReference type="NCBIfam" id="NF009544">
    <property type="entry name" value="PRK12928.1"/>
    <property type="match status" value="1"/>
</dbReference>
<evidence type="ECO:0000256" key="3">
    <source>
        <dbReference type="ARBA" id="ARBA00022679"/>
    </source>
</evidence>
<organism evidence="16 17">
    <name type="scientific">Desulfofustis limnaeus</name>
    <dbReference type="NCBI Taxonomy" id="2740163"/>
    <lineage>
        <taxon>Bacteria</taxon>
        <taxon>Pseudomonadati</taxon>
        <taxon>Thermodesulfobacteriota</taxon>
        <taxon>Desulfobulbia</taxon>
        <taxon>Desulfobulbales</taxon>
        <taxon>Desulfocapsaceae</taxon>
        <taxon>Desulfofustis</taxon>
    </lineage>
</organism>
<evidence type="ECO:0000256" key="6">
    <source>
        <dbReference type="ARBA" id="ARBA00023004"/>
    </source>
</evidence>
<evidence type="ECO:0000256" key="5">
    <source>
        <dbReference type="ARBA" id="ARBA00022723"/>
    </source>
</evidence>
<proteinExistence type="inferred from homology"/>
<dbReference type="CDD" id="cd01335">
    <property type="entry name" value="Radical_SAM"/>
    <property type="match status" value="1"/>
</dbReference>
<evidence type="ECO:0000256" key="8">
    <source>
        <dbReference type="ARBA" id="ARBA00023315"/>
    </source>
</evidence>
<comment type="catalytic activity">
    <reaction evidence="11">
        <text>octanoyl-[ACP] + L-lysyl-[protein] = N(6)-octanoyl-L-lysyl-[protein] + holo-[ACP] + H(+)</text>
        <dbReference type="Rhea" id="RHEA:17665"/>
        <dbReference type="Rhea" id="RHEA-COMP:9636"/>
        <dbReference type="Rhea" id="RHEA-COMP:9685"/>
        <dbReference type="Rhea" id="RHEA-COMP:9752"/>
        <dbReference type="Rhea" id="RHEA-COMP:9928"/>
        <dbReference type="ChEBI" id="CHEBI:15378"/>
        <dbReference type="ChEBI" id="CHEBI:29969"/>
        <dbReference type="ChEBI" id="CHEBI:64479"/>
        <dbReference type="ChEBI" id="CHEBI:78463"/>
        <dbReference type="ChEBI" id="CHEBI:78809"/>
        <dbReference type="EC" id="2.3.1.181"/>
    </reaction>
</comment>
<dbReference type="InterPro" id="IPR006638">
    <property type="entry name" value="Elp3/MiaA/NifB-like_rSAM"/>
</dbReference>
<dbReference type="Pfam" id="PF21948">
    <property type="entry name" value="LplA-B_cat"/>
    <property type="match status" value="1"/>
</dbReference>
<keyword evidence="2 12" id="KW-0004">4Fe-4S</keyword>
<evidence type="ECO:0000259" key="15">
    <source>
        <dbReference type="PROSITE" id="PS51918"/>
    </source>
</evidence>
<evidence type="ECO:0000313" key="17">
    <source>
        <dbReference type="Proteomes" id="UP000830055"/>
    </source>
</evidence>
<comment type="subcellular location">
    <subcellularLocation>
        <location evidence="11">Cytoplasm</location>
    </subcellularLocation>
</comment>
<protein>
    <recommendedName>
        <fullName evidence="11 12">Multifunctional fusion protein</fullName>
    </recommendedName>
    <domain>
        <recommendedName>
            <fullName evidence="12">Lipoyl synthase</fullName>
            <ecNumber evidence="12">2.8.1.8</ecNumber>
        </recommendedName>
        <alternativeName>
            <fullName evidence="12">Lip-syn</fullName>
        </alternativeName>
        <alternativeName>
            <fullName evidence="12">Lipoate synthase</fullName>
        </alternativeName>
        <alternativeName>
            <fullName evidence="12">Lipoic acid synthase</fullName>
        </alternativeName>
        <alternativeName>
            <fullName evidence="12">Sulfur insertion protein LipA</fullName>
            <shortName evidence="12">LS</shortName>
        </alternativeName>
    </domain>
    <domain>
        <recommendedName>
            <fullName evidence="11">Octanoyltransferase</fullName>
            <ecNumber evidence="11">2.3.1.181</ecNumber>
        </recommendedName>
        <alternativeName>
            <fullName evidence="11">Lipoate-protein ligase B</fullName>
        </alternativeName>
        <alternativeName>
            <fullName evidence="11">Lipoyl/octanoyl transferase</fullName>
        </alternativeName>
        <alternativeName>
            <fullName evidence="11">Octanoyl-[acyl-carrier-protein]-protein N-octanoyltransferase</fullName>
        </alternativeName>
    </domain>
</protein>
<dbReference type="EC" id="2.8.1.8" evidence="12"/>
<dbReference type="InterPro" id="IPR020605">
    <property type="entry name" value="Octanoyltransferase_CS"/>
</dbReference>
<comment type="cofactor">
    <cofactor evidence="12">
        <name>[4Fe-4S] cluster</name>
        <dbReference type="ChEBI" id="CHEBI:49883"/>
    </cofactor>
    <text evidence="12">Binds 2 [4Fe-4S] clusters per subunit. One cluster is coordinated with 3 cysteines and an exchangeable S-adenosyl-L-methionine.</text>
</comment>
<feature type="region of interest" description="Disordered" evidence="13">
    <location>
        <begin position="214"/>
        <end position="242"/>
    </location>
</feature>
<dbReference type="InterPro" id="IPR058240">
    <property type="entry name" value="rSAM_sf"/>
</dbReference>
<comment type="function">
    <text evidence="12">Catalyzes the radical-mediated insertion of two sulfur atoms into the C-6 and C-8 positions of the octanoyl moiety bound to the lipoyl domains of lipoate-dependent enzymes, thereby converting the octanoylated domains into lipoylated derivatives.</text>
</comment>
<evidence type="ECO:0000256" key="11">
    <source>
        <dbReference type="HAMAP-Rule" id="MF_00013"/>
    </source>
</evidence>
<evidence type="ECO:0000256" key="7">
    <source>
        <dbReference type="ARBA" id="ARBA00023014"/>
    </source>
</evidence>
<evidence type="ECO:0000256" key="4">
    <source>
        <dbReference type="ARBA" id="ARBA00022691"/>
    </source>
</evidence>
<dbReference type="Gene3D" id="3.20.20.70">
    <property type="entry name" value="Aldolase class I"/>
    <property type="match status" value="1"/>
</dbReference>
<keyword evidence="3 11" id="KW-0808">Transferase</keyword>
<comment type="pathway">
    <text evidence="12">Protein modification; protein lipoylation via endogenous pathway; protein N(6)-(lipoyl)lysine from octanoyl-[acyl-carrier-protein]: step 2/2.</text>
</comment>
<dbReference type="NCBIfam" id="NF010925">
    <property type="entry name" value="PRK14345.1"/>
    <property type="match status" value="1"/>
</dbReference>
<feature type="binding site" evidence="11">
    <location>
        <begin position="76"/>
        <end position="83"/>
    </location>
    <ligand>
        <name>substrate</name>
    </ligand>
</feature>
<dbReference type="HAMAP" id="MF_00013">
    <property type="entry name" value="LipB"/>
    <property type="match status" value="1"/>
</dbReference>
<keyword evidence="4 12" id="KW-0949">S-adenosyl-L-methionine</keyword>
<accession>A0ABN6MBQ2</accession>
<comment type="similarity">
    <text evidence="12">Belongs to the radical SAM superfamily. Lipoyl synthase family.</text>
</comment>
<feature type="binding site" evidence="12">
    <location>
        <position position="286"/>
    </location>
    <ligand>
        <name>[4Fe-4S] cluster</name>
        <dbReference type="ChEBI" id="CHEBI:49883"/>
        <label>2</label>
        <note>4Fe-4S-S-AdoMet</note>
    </ligand>
</feature>
<dbReference type="SFLD" id="SFLDF00271">
    <property type="entry name" value="lipoyl_synthase"/>
    <property type="match status" value="1"/>
</dbReference>
<comment type="pathway">
    <text evidence="1 11">Protein modification; protein lipoylation via endogenous pathway; protein N(6)-(lipoyl)lysine from octanoyl-[acyl-carrier-protein]: step 1/2.</text>
</comment>
<feature type="binding site" evidence="12">
    <location>
        <position position="499"/>
    </location>
    <ligand>
        <name>[4Fe-4S] cluster</name>
        <dbReference type="ChEBI" id="CHEBI:49883"/>
        <label>1</label>
    </ligand>
</feature>
<feature type="binding site" evidence="12">
    <location>
        <position position="290"/>
    </location>
    <ligand>
        <name>[4Fe-4S] cluster</name>
        <dbReference type="ChEBI" id="CHEBI:49883"/>
        <label>2</label>
        <note>4Fe-4S-S-AdoMet</note>
    </ligand>
</feature>
<dbReference type="EC" id="2.3.1.181" evidence="11"/>
<keyword evidence="17" id="KW-1185">Reference proteome</keyword>
<comment type="function">
    <text evidence="9 11">Catalyzes the transfer of endogenously produced octanoic acid from octanoyl-acyl-carrier-protein onto the lipoyl domains of lipoate-dependent enzymes. Lipoyl-ACP can also act as a substrate although octanoyl-ACP is likely to be the physiological substrate.</text>
</comment>
<name>A0ABN6MBQ2_9BACT</name>
<dbReference type="SUPFAM" id="SSF102114">
    <property type="entry name" value="Radical SAM enzymes"/>
    <property type="match status" value="1"/>
</dbReference>
<keyword evidence="11" id="KW-0963">Cytoplasm</keyword>
<dbReference type="Pfam" id="PF04055">
    <property type="entry name" value="Radical_SAM"/>
    <property type="match status" value="1"/>
</dbReference>
<evidence type="ECO:0000256" key="12">
    <source>
        <dbReference type="HAMAP-Rule" id="MF_00206"/>
    </source>
</evidence>
<evidence type="ECO:0000259" key="14">
    <source>
        <dbReference type="PROSITE" id="PS51733"/>
    </source>
</evidence>
<dbReference type="PANTHER" id="PTHR10949:SF0">
    <property type="entry name" value="LIPOYL SYNTHASE, MITOCHONDRIAL"/>
    <property type="match status" value="1"/>
</dbReference>
<keyword evidence="6 12" id="KW-0408">Iron</keyword>
<feature type="domain" description="Radical SAM core" evidence="15">
    <location>
        <begin position="272"/>
        <end position="488"/>
    </location>
</feature>
<feature type="binding site" evidence="11">
    <location>
        <begin position="143"/>
        <end position="145"/>
    </location>
    <ligand>
        <name>substrate</name>
    </ligand>
</feature>
<dbReference type="InterPro" id="IPR013785">
    <property type="entry name" value="Aldolase_TIM"/>
</dbReference>
<evidence type="ECO:0000256" key="9">
    <source>
        <dbReference type="ARBA" id="ARBA00024732"/>
    </source>
</evidence>
<dbReference type="HAMAP" id="MF_00206">
    <property type="entry name" value="Lipoyl_synth"/>
    <property type="match status" value="1"/>
</dbReference>
<feature type="domain" description="BPL/LPL catalytic" evidence="14">
    <location>
        <begin position="31"/>
        <end position="213"/>
    </location>
</feature>
<evidence type="ECO:0000256" key="2">
    <source>
        <dbReference type="ARBA" id="ARBA00022485"/>
    </source>
</evidence>
<evidence type="ECO:0000256" key="1">
    <source>
        <dbReference type="ARBA" id="ARBA00004821"/>
    </source>
</evidence>